<evidence type="ECO:0000256" key="6">
    <source>
        <dbReference type="PIRNR" id="PIRNR003101"/>
    </source>
</evidence>
<keyword evidence="4 5" id="KW-0131">Cell cycle</keyword>
<evidence type="ECO:0000313" key="9">
    <source>
        <dbReference type="Proteomes" id="UP000267250"/>
    </source>
</evidence>
<comment type="subunit">
    <text evidence="5">Self-interacts. Interacts with FtsZ.</text>
</comment>
<dbReference type="SMART" id="SM00842">
    <property type="entry name" value="FtsA"/>
    <property type="match status" value="1"/>
</dbReference>
<dbReference type="GO" id="GO:0009898">
    <property type="term" value="C:cytoplasmic side of plasma membrane"/>
    <property type="evidence" value="ECO:0007669"/>
    <property type="project" value="UniProtKB-UniRule"/>
</dbReference>
<keyword evidence="2 5" id="KW-0132">Cell division</keyword>
<dbReference type="Proteomes" id="UP000267250">
    <property type="component" value="Chromosome"/>
</dbReference>
<dbReference type="RefSeq" id="WP_127016362.1">
    <property type="nucleotide sequence ID" value="NZ_CP016379.1"/>
</dbReference>
<dbReference type="InterPro" id="IPR020823">
    <property type="entry name" value="Cell_div_FtsA"/>
</dbReference>
<dbReference type="SUPFAM" id="SSF53067">
    <property type="entry name" value="Actin-like ATPase domain"/>
    <property type="match status" value="2"/>
</dbReference>
<dbReference type="Gene3D" id="3.30.1490.110">
    <property type="match status" value="1"/>
</dbReference>
<keyword evidence="9" id="KW-1185">Reference proteome</keyword>
<dbReference type="GO" id="GO:0032153">
    <property type="term" value="C:cell division site"/>
    <property type="evidence" value="ECO:0007669"/>
    <property type="project" value="UniProtKB-UniRule"/>
</dbReference>
<feature type="domain" description="SHS2" evidence="7">
    <location>
        <begin position="7"/>
        <end position="197"/>
    </location>
</feature>
<keyword evidence="3 5" id="KW-0472">Membrane</keyword>
<dbReference type="NCBIfam" id="TIGR01174">
    <property type="entry name" value="ftsA"/>
    <property type="match status" value="1"/>
</dbReference>
<dbReference type="Pfam" id="PF14450">
    <property type="entry name" value="FtsA"/>
    <property type="match status" value="1"/>
</dbReference>
<comment type="similarity">
    <text evidence="5 6">Belongs to the FtsA/MreB family.</text>
</comment>
<dbReference type="Gene3D" id="3.30.420.40">
    <property type="match status" value="2"/>
</dbReference>
<dbReference type="InterPro" id="IPR050696">
    <property type="entry name" value="FtsA/MreB"/>
</dbReference>
<evidence type="ECO:0000259" key="7">
    <source>
        <dbReference type="SMART" id="SM00842"/>
    </source>
</evidence>
<dbReference type="InterPro" id="IPR043129">
    <property type="entry name" value="ATPase_NBD"/>
</dbReference>
<comment type="subcellular location">
    <subcellularLocation>
        <location evidence="5">Cell membrane</location>
        <topology evidence="5">Peripheral membrane protein</topology>
        <orientation evidence="5">Cytoplasmic side</orientation>
    </subcellularLocation>
    <text evidence="5">Localizes to the Z ring in an FtsZ-dependent manner. Targeted to the membrane through a conserved C-terminal amphipathic helix.</text>
</comment>
<dbReference type="KEGG" id="aft:BBF96_06245"/>
<dbReference type="OrthoDB" id="9768127at2"/>
<protein>
    <recommendedName>
        <fullName evidence="5 6">Cell division protein FtsA</fullName>
    </recommendedName>
</protein>
<dbReference type="AlphaFoldDB" id="A0A3Q9HPW7"/>
<organism evidence="8 9">
    <name type="scientific">Anoxybacter fermentans</name>
    <dbReference type="NCBI Taxonomy" id="1323375"/>
    <lineage>
        <taxon>Bacteria</taxon>
        <taxon>Bacillati</taxon>
        <taxon>Bacillota</taxon>
        <taxon>Clostridia</taxon>
        <taxon>Halanaerobiales</taxon>
        <taxon>Anoxybacter</taxon>
    </lineage>
</organism>
<gene>
    <name evidence="5" type="primary">ftsA</name>
    <name evidence="8" type="ORF">BBF96_06245</name>
</gene>
<comment type="function">
    <text evidence="5 6">Cell division protein that is involved in the assembly of the Z ring. May serve as a membrane anchor for the Z ring.</text>
</comment>
<evidence type="ECO:0000256" key="3">
    <source>
        <dbReference type="ARBA" id="ARBA00023136"/>
    </source>
</evidence>
<dbReference type="PANTHER" id="PTHR32432:SF4">
    <property type="entry name" value="CELL DIVISION PROTEIN FTSA"/>
    <property type="match status" value="1"/>
</dbReference>
<evidence type="ECO:0000256" key="4">
    <source>
        <dbReference type="ARBA" id="ARBA00023306"/>
    </source>
</evidence>
<dbReference type="EMBL" id="CP016379">
    <property type="protein sequence ID" value="AZR73032.1"/>
    <property type="molecule type" value="Genomic_DNA"/>
</dbReference>
<proteinExistence type="inferred from homology"/>
<dbReference type="GO" id="GO:0043093">
    <property type="term" value="P:FtsZ-dependent cytokinesis"/>
    <property type="evidence" value="ECO:0007669"/>
    <property type="project" value="UniProtKB-UniRule"/>
</dbReference>
<name>A0A3Q9HPW7_9FIRM</name>
<evidence type="ECO:0000256" key="2">
    <source>
        <dbReference type="ARBA" id="ARBA00022618"/>
    </source>
</evidence>
<dbReference type="HAMAP" id="MF_02033">
    <property type="entry name" value="FtsA"/>
    <property type="match status" value="1"/>
</dbReference>
<accession>A0A3Q9HPW7</accession>
<dbReference type="PANTHER" id="PTHR32432">
    <property type="entry name" value="CELL DIVISION PROTEIN FTSA-RELATED"/>
    <property type="match status" value="1"/>
</dbReference>
<reference evidence="8 9" key="1">
    <citation type="submission" date="2016-07" db="EMBL/GenBank/DDBJ databases">
        <title>Genome and transcriptome analysis of iron-reducing fermentative bacteria Anoxybacter fermentans.</title>
        <authorList>
            <person name="Zeng X."/>
            <person name="Shao Z."/>
        </authorList>
    </citation>
    <scope>NUCLEOTIDE SEQUENCE [LARGE SCALE GENOMIC DNA]</scope>
    <source>
        <strain evidence="8 9">DY22613</strain>
    </source>
</reference>
<dbReference type="Pfam" id="PF02491">
    <property type="entry name" value="SHS2_FTSA"/>
    <property type="match status" value="1"/>
</dbReference>
<dbReference type="PIRSF" id="PIRSF003101">
    <property type="entry name" value="FtsA"/>
    <property type="match status" value="1"/>
</dbReference>
<keyword evidence="1 5" id="KW-1003">Cell membrane</keyword>
<evidence type="ECO:0000313" key="8">
    <source>
        <dbReference type="EMBL" id="AZR73032.1"/>
    </source>
</evidence>
<sequence length="426" mass="46124">MAQKRIITGLDIGTTKICVIIAESSEDGLLEVIGIGTSPSLGLRKGVVVDIDQTVRSILDAAGKAERMAGVQIDTAFVGIAGAHINSINSHGVVAVTGPEKEIKESDIIRVVEAAQFINLPPDRHIIHVLPREFIVDGCRGIKDPLGMSGTRLEVETHIVTGLVTSVQNLVKSVQKAGINITEDHVVLEPLAASEAVLNDDERELGVVLIDIGGGTTDIAIFQEGNIAYTSVLPVGGDHVTYDIAYGLKCSHIKAEEIKIKKGCAIADMIPEDESVEVMAASGKKKYEIPRRYLCEIIEPRMHEIFSLVQKEIVKAGYEGLLPAGAVLTGGASLMEGNLELASEVLGLPTRLGTPENIHGLVDFLDEDLYRFQPDINNFNTAVFATAVGLLRYGANQIFYGENMEKENNLMENLFGRIRGWIKEFF</sequence>
<dbReference type="InterPro" id="IPR003494">
    <property type="entry name" value="SHS2_FtsA"/>
</dbReference>
<evidence type="ECO:0000256" key="1">
    <source>
        <dbReference type="ARBA" id="ARBA00022475"/>
    </source>
</evidence>
<dbReference type="CDD" id="cd24048">
    <property type="entry name" value="ASKHA_NBD_FtsA"/>
    <property type="match status" value="1"/>
</dbReference>
<evidence type="ECO:0000256" key="5">
    <source>
        <dbReference type="HAMAP-Rule" id="MF_02033"/>
    </source>
</evidence>